<dbReference type="InterPro" id="IPR023214">
    <property type="entry name" value="HAD_sf"/>
</dbReference>
<comment type="cofactor">
    <cofactor evidence="1">
        <name>Mg(2+)</name>
        <dbReference type="ChEBI" id="CHEBI:18420"/>
    </cofactor>
</comment>
<evidence type="ECO:0000256" key="1">
    <source>
        <dbReference type="ARBA" id="ARBA00001946"/>
    </source>
</evidence>
<keyword evidence="3" id="KW-0479">Metal-binding</keyword>
<dbReference type="PANTHER" id="PTHR46193">
    <property type="entry name" value="6-PHOSPHOGLUCONATE PHOSPHATASE"/>
    <property type="match status" value="1"/>
</dbReference>
<organism evidence="6 7">
    <name type="scientific">Gordonia namibiensis NBRC 108229</name>
    <dbReference type="NCBI Taxonomy" id="1208314"/>
    <lineage>
        <taxon>Bacteria</taxon>
        <taxon>Bacillati</taxon>
        <taxon>Actinomycetota</taxon>
        <taxon>Actinomycetes</taxon>
        <taxon>Mycobacteriales</taxon>
        <taxon>Gordoniaceae</taxon>
        <taxon>Gordonia</taxon>
    </lineage>
</organism>
<dbReference type="SFLD" id="SFLDG01129">
    <property type="entry name" value="C1.5:_HAD__Beta-PGM__Phosphata"/>
    <property type="match status" value="1"/>
</dbReference>
<dbReference type="AlphaFoldDB" id="K6X235"/>
<dbReference type="GO" id="GO:0016787">
    <property type="term" value="F:hydrolase activity"/>
    <property type="evidence" value="ECO:0007669"/>
    <property type="project" value="UniProtKB-KW"/>
</dbReference>
<dbReference type="InterPro" id="IPR023198">
    <property type="entry name" value="PGP-like_dom2"/>
</dbReference>
<sequence>MTDTADPASRLPAAVLWDMDGTLLDSEPIWDIAMADLATRHGIVMTRELRESTLGNSLPDALAKVHDAAGLSADERDPVADGRWTVDRVNELFAEDLPWRPGAREALELVADAGIPMVLVTNTVRELTEVALETIGRDRFAATVCGDEVAVGKPAPDPYLRAAELLGFSTAECLAVEDSPTGAQAASSAGCPTLVVESAAPVERGPLRVFRQSLVGLGLDDVTEAWTGGLAHIATCQNEES</sequence>
<keyword evidence="5" id="KW-0119">Carbohydrate metabolism</keyword>
<dbReference type="PANTHER" id="PTHR46193:SF18">
    <property type="entry name" value="HEXITOL PHOSPHATASE B"/>
    <property type="match status" value="1"/>
</dbReference>
<comment type="caution">
    <text evidence="6">The sequence shown here is derived from an EMBL/GenBank/DDBJ whole genome shotgun (WGS) entry which is preliminary data.</text>
</comment>
<keyword evidence="7" id="KW-1185">Reference proteome</keyword>
<evidence type="ECO:0000256" key="4">
    <source>
        <dbReference type="ARBA" id="ARBA00022842"/>
    </source>
</evidence>
<keyword evidence="4" id="KW-0460">Magnesium</keyword>
<dbReference type="InterPro" id="IPR051600">
    <property type="entry name" value="Beta-PGM-like"/>
</dbReference>
<protein>
    <submittedName>
        <fullName evidence="6">Putative hydrolase</fullName>
    </submittedName>
</protein>
<dbReference type="SUPFAM" id="SSF56784">
    <property type="entry name" value="HAD-like"/>
    <property type="match status" value="1"/>
</dbReference>
<evidence type="ECO:0000313" key="7">
    <source>
        <dbReference type="Proteomes" id="UP000035058"/>
    </source>
</evidence>
<dbReference type="Gene3D" id="3.40.50.1000">
    <property type="entry name" value="HAD superfamily/HAD-like"/>
    <property type="match status" value="1"/>
</dbReference>
<dbReference type="CDD" id="cd07505">
    <property type="entry name" value="HAD_BPGM-like"/>
    <property type="match status" value="1"/>
</dbReference>
<dbReference type="EMBL" id="BAHE01000001">
    <property type="protein sequence ID" value="GAB98427.1"/>
    <property type="molecule type" value="Genomic_DNA"/>
</dbReference>
<dbReference type="Gene3D" id="1.10.150.240">
    <property type="entry name" value="Putative phosphatase, domain 2"/>
    <property type="match status" value="1"/>
</dbReference>
<evidence type="ECO:0000256" key="2">
    <source>
        <dbReference type="ARBA" id="ARBA00006171"/>
    </source>
</evidence>
<dbReference type="Pfam" id="PF00702">
    <property type="entry name" value="Hydrolase"/>
    <property type="match status" value="1"/>
</dbReference>
<dbReference type="PRINTS" id="PR00413">
    <property type="entry name" value="HADHALOGNASE"/>
</dbReference>
<dbReference type="NCBIfam" id="TIGR01509">
    <property type="entry name" value="HAD-SF-IA-v3"/>
    <property type="match status" value="1"/>
</dbReference>
<dbReference type="Proteomes" id="UP000035058">
    <property type="component" value="Unassembled WGS sequence"/>
</dbReference>
<comment type="similarity">
    <text evidence="2">Belongs to the HAD-like hydrolase superfamily. CbbY/CbbZ/Gph/YieH family.</text>
</comment>
<name>K6X235_9ACTN</name>
<accession>K6X235</accession>
<dbReference type="GO" id="GO:0046872">
    <property type="term" value="F:metal ion binding"/>
    <property type="evidence" value="ECO:0007669"/>
    <property type="project" value="UniProtKB-KW"/>
</dbReference>
<evidence type="ECO:0000256" key="3">
    <source>
        <dbReference type="ARBA" id="ARBA00022723"/>
    </source>
</evidence>
<gene>
    <name evidence="6" type="ORF">GONAM_01_00070</name>
</gene>
<dbReference type="InterPro" id="IPR036412">
    <property type="entry name" value="HAD-like_sf"/>
</dbReference>
<evidence type="ECO:0000256" key="5">
    <source>
        <dbReference type="ARBA" id="ARBA00023277"/>
    </source>
</evidence>
<proteinExistence type="inferred from homology"/>
<dbReference type="InterPro" id="IPR006439">
    <property type="entry name" value="HAD-SF_hydro_IA"/>
</dbReference>
<evidence type="ECO:0000313" key="6">
    <source>
        <dbReference type="EMBL" id="GAB98427.1"/>
    </source>
</evidence>
<reference evidence="6 7" key="1">
    <citation type="submission" date="2012-08" db="EMBL/GenBank/DDBJ databases">
        <title>Whole genome shotgun sequence of Gordonia namibiensis NBRC 108229.</title>
        <authorList>
            <person name="Isaki-Nakamura S."/>
            <person name="Hosoyama A."/>
            <person name="Tsuchikane K."/>
            <person name="Katsumata H."/>
            <person name="Baba S."/>
            <person name="Yamazaki S."/>
            <person name="Fujita N."/>
        </authorList>
    </citation>
    <scope>NUCLEOTIDE SEQUENCE [LARGE SCALE GENOMIC DNA]</scope>
    <source>
        <strain evidence="6 7">NBRC 108229</strain>
    </source>
</reference>
<dbReference type="SFLD" id="SFLDS00003">
    <property type="entry name" value="Haloacid_Dehalogenase"/>
    <property type="match status" value="1"/>
</dbReference>
<keyword evidence="6" id="KW-0378">Hydrolase</keyword>